<reference evidence="1" key="1">
    <citation type="submission" date="2014-12" db="EMBL/GenBank/DDBJ databases">
        <title>Insight into the proteome of Arion vulgaris.</title>
        <authorList>
            <person name="Aradska J."/>
            <person name="Bulat T."/>
            <person name="Smidak R."/>
            <person name="Sarate P."/>
            <person name="Gangsoo J."/>
            <person name="Sialana F."/>
            <person name="Bilban M."/>
            <person name="Lubec G."/>
        </authorList>
    </citation>
    <scope>NUCLEOTIDE SEQUENCE</scope>
    <source>
        <tissue evidence="1">Skin</tissue>
    </source>
</reference>
<proteinExistence type="predicted"/>
<protein>
    <submittedName>
        <fullName evidence="1">Uncharacterized protein</fullName>
    </submittedName>
</protein>
<name>A0A0B7AZK5_9EUPU</name>
<organism evidence="1">
    <name type="scientific">Arion vulgaris</name>
    <dbReference type="NCBI Taxonomy" id="1028688"/>
    <lineage>
        <taxon>Eukaryota</taxon>
        <taxon>Metazoa</taxon>
        <taxon>Spiralia</taxon>
        <taxon>Lophotrochozoa</taxon>
        <taxon>Mollusca</taxon>
        <taxon>Gastropoda</taxon>
        <taxon>Heterobranchia</taxon>
        <taxon>Euthyneura</taxon>
        <taxon>Panpulmonata</taxon>
        <taxon>Eupulmonata</taxon>
        <taxon>Stylommatophora</taxon>
        <taxon>Helicina</taxon>
        <taxon>Arionoidea</taxon>
        <taxon>Arionidae</taxon>
        <taxon>Arion</taxon>
    </lineage>
</organism>
<accession>A0A0B7AZK5</accession>
<sequence>MMSKFSSKDFTTAQRKKFNEKFDKCHTEDSCTSPLENVFCLINIDNLLYV</sequence>
<evidence type="ECO:0000313" key="1">
    <source>
        <dbReference type="EMBL" id="CEK86509.1"/>
    </source>
</evidence>
<dbReference type="EMBL" id="HACG01039644">
    <property type="protein sequence ID" value="CEK86509.1"/>
    <property type="molecule type" value="Transcribed_RNA"/>
</dbReference>
<dbReference type="AlphaFoldDB" id="A0A0B7AZK5"/>
<gene>
    <name evidence="1" type="primary">ORF154192</name>
</gene>